<dbReference type="PROSITE" id="PS01124">
    <property type="entry name" value="HTH_ARAC_FAMILY_2"/>
    <property type="match status" value="1"/>
</dbReference>
<protein>
    <submittedName>
        <fullName evidence="6">Helix-turn-helix transcriptional regulator</fullName>
    </submittedName>
</protein>
<keyword evidence="3" id="KW-0804">Transcription</keyword>
<feature type="transmembrane region" description="Helical" evidence="4">
    <location>
        <begin position="103"/>
        <end position="120"/>
    </location>
</feature>
<dbReference type="AlphaFoldDB" id="A0A921SUI5"/>
<gene>
    <name evidence="6" type="ORF">K8U91_02465</name>
</gene>
<comment type="caution">
    <text evidence="6">The sequence shown here is derived from an EMBL/GenBank/DDBJ whole genome shotgun (WGS) entry which is preliminary data.</text>
</comment>
<evidence type="ECO:0000256" key="2">
    <source>
        <dbReference type="ARBA" id="ARBA00023125"/>
    </source>
</evidence>
<dbReference type="InterPro" id="IPR018062">
    <property type="entry name" value="HTH_AraC-typ_CS"/>
</dbReference>
<dbReference type="PANTHER" id="PTHR43280:SF2">
    <property type="entry name" value="HTH-TYPE TRANSCRIPTIONAL REGULATOR EXSA"/>
    <property type="match status" value="1"/>
</dbReference>
<organism evidence="6 7">
    <name type="scientific">Barnesiella viscericola</name>
    <dbReference type="NCBI Taxonomy" id="397865"/>
    <lineage>
        <taxon>Bacteria</taxon>
        <taxon>Pseudomonadati</taxon>
        <taxon>Bacteroidota</taxon>
        <taxon>Bacteroidia</taxon>
        <taxon>Bacteroidales</taxon>
        <taxon>Barnesiellaceae</taxon>
        <taxon>Barnesiella</taxon>
    </lineage>
</organism>
<keyword evidence="2" id="KW-0238">DNA-binding</keyword>
<dbReference type="EMBL" id="DYUD01000010">
    <property type="protein sequence ID" value="HJG88329.1"/>
    <property type="molecule type" value="Genomic_DNA"/>
</dbReference>
<reference evidence="6" key="2">
    <citation type="submission" date="2021-09" db="EMBL/GenBank/DDBJ databases">
        <authorList>
            <person name="Gilroy R."/>
        </authorList>
    </citation>
    <scope>NUCLEOTIDE SEQUENCE</scope>
    <source>
        <strain evidence="6">CHK121-7720</strain>
    </source>
</reference>
<feature type="transmembrane region" description="Helical" evidence="4">
    <location>
        <begin position="42"/>
        <end position="62"/>
    </location>
</feature>
<name>A0A921SUI5_9BACT</name>
<feature type="transmembrane region" description="Helical" evidence="4">
    <location>
        <begin position="14"/>
        <end position="33"/>
    </location>
</feature>
<dbReference type="RefSeq" id="WP_273305388.1">
    <property type="nucleotide sequence ID" value="NZ_DYUD01000010.1"/>
</dbReference>
<dbReference type="SUPFAM" id="SSF46689">
    <property type="entry name" value="Homeodomain-like"/>
    <property type="match status" value="1"/>
</dbReference>
<dbReference type="GO" id="GO:0003700">
    <property type="term" value="F:DNA-binding transcription factor activity"/>
    <property type="evidence" value="ECO:0007669"/>
    <property type="project" value="InterPro"/>
</dbReference>
<dbReference type="Pfam" id="PF12833">
    <property type="entry name" value="HTH_18"/>
    <property type="match status" value="1"/>
</dbReference>
<evidence type="ECO:0000256" key="1">
    <source>
        <dbReference type="ARBA" id="ARBA00023015"/>
    </source>
</evidence>
<feature type="transmembrane region" description="Helical" evidence="4">
    <location>
        <begin position="198"/>
        <end position="216"/>
    </location>
</feature>
<dbReference type="InterPro" id="IPR018060">
    <property type="entry name" value="HTH_AraC"/>
</dbReference>
<dbReference type="PRINTS" id="PR00032">
    <property type="entry name" value="HTHARAC"/>
</dbReference>
<keyword evidence="4" id="KW-0472">Membrane</keyword>
<feature type="domain" description="HTH araC/xylS-type" evidence="5">
    <location>
        <begin position="250"/>
        <end position="353"/>
    </location>
</feature>
<reference evidence="6" key="1">
    <citation type="journal article" date="2021" name="PeerJ">
        <title>Extensive microbial diversity within the chicken gut microbiome revealed by metagenomics and culture.</title>
        <authorList>
            <person name="Gilroy R."/>
            <person name="Ravi A."/>
            <person name="Getino M."/>
            <person name="Pursley I."/>
            <person name="Horton D.L."/>
            <person name="Alikhan N.F."/>
            <person name="Baker D."/>
            <person name="Gharbi K."/>
            <person name="Hall N."/>
            <person name="Watson M."/>
            <person name="Adriaenssens E.M."/>
            <person name="Foster-Nyarko E."/>
            <person name="Jarju S."/>
            <person name="Secka A."/>
            <person name="Antonio M."/>
            <person name="Oren A."/>
            <person name="Chaudhuri R.R."/>
            <person name="La Ragione R."/>
            <person name="Hildebrand F."/>
            <person name="Pallen M.J."/>
        </authorList>
    </citation>
    <scope>NUCLEOTIDE SEQUENCE</scope>
    <source>
        <strain evidence="6">CHK121-7720</strain>
    </source>
</reference>
<keyword evidence="4" id="KW-1133">Transmembrane helix</keyword>
<feature type="transmembrane region" description="Helical" evidence="4">
    <location>
        <begin position="167"/>
        <end position="186"/>
    </location>
</feature>
<dbReference type="GO" id="GO:0043565">
    <property type="term" value="F:sequence-specific DNA binding"/>
    <property type="evidence" value="ECO:0007669"/>
    <property type="project" value="InterPro"/>
</dbReference>
<dbReference type="InterPro" id="IPR009057">
    <property type="entry name" value="Homeodomain-like_sf"/>
</dbReference>
<accession>A0A921SUI5</accession>
<evidence type="ECO:0000256" key="4">
    <source>
        <dbReference type="SAM" id="Phobius"/>
    </source>
</evidence>
<keyword evidence="1" id="KW-0805">Transcription regulation</keyword>
<dbReference type="Gene3D" id="1.10.10.60">
    <property type="entry name" value="Homeodomain-like"/>
    <property type="match status" value="2"/>
</dbReference>
<dbReference type="PANTHER" id="PTHR43280">
    <property type="entry name" value="ARAC-FAMILY TRANSCRIPTIONAL REGULATOR"/>
    <property type="match status" value="1"/>
</dbReference>
<keyword evidence="4" id="KW-0812">Transmembrane</keyword>
<evidence type="ECO:0000313" key="6">
    <source>
        <dbReference type="EMBL" id="HJG88329.1"/>
    </source>
</evidence>
<evidence type="ECO:0000259" key="5">
    <source>
        <dbReference type="PROSITE" id="PS01124"/>
    </source>
</evidence>
<feature type="transmembrane region" description="Helical" evidence="4">
    <location>
        <begin position="68"/>
        <end position="91"/>
    </location>
</feature>
<sequence>MILNTLFIESLSNFAHGISSAFFIYFGLNLVFFRNSNRPLQVLGYLFCLWAVQNVKDLFLYVDSVSESAYYSTLLLSFDMWAVPFCALFLLEILYPGFFSLKRVVQFESPLCLFTLVYAITGRSVFYMASIVYTALFCLVVVLFIVSKVRQYNRYMRENYSYTERVNVRWLMNSMIILALCFLLWLYTCTNISHLGDLVYYVTSTLLWAVVLYFSLRQEWIAEVEESDTEVEQVSQEMEPSRNGASPMGQKLEAYIRERELFLNPKLSLPDLATEMGTNRSYLSNCLNNELGVTFYDYINSFRLEKAKGILEDPAFDGCIEEVALLSGFNSVSTFRRSFQKRYGCSPSQYRKGEVGK</sequence>
<proteinExistence type="predicted"/>
<dbReference type="InterPro" id="IPR020449">
    <property type="entry name" value="Tscrpt_reg_AraC-type_HTH"/>
</dbReference>
<dbReference type="SMART" id="SM00342">
    <property type="entry name" value="HTH_ARAC"/>
    <property type="match status" value="1"/>
</dbReference>
<dbReference type="PROSITE" id="PS00041">
    <property type="entry name" value="HTH_ARAC_FAMILY_1"/>
    <property type="match status" value="1"/>
</dbReference>
<dbReference type="Proteomes" id="UP000757103">
    <property type="component" value="Unassembled WGS sequence"/>
</dbReference>
<evidence type="ECO:0000256" key="3">
    <source>
        <dbReference type="ARBA" id="ARBA00023163"/>
    </source>
</evidence>
<evidence type="ECO:0000313" key="7">
    <source>
        <dbReference type="Proteomes" id="UP000757103"/>
    </source>
</evidence>
<feature type="transmembrane region" description="Helical" evidence="4">
    <location>
        <begin position="126"/>
        <end position="146"/>
    </location>
</feature>